<dbReference type="AlphaFoldDB" id="A0A3M7QI11"/>
<name>A0A3M7QI11_BRAPC</name>
<dbReference type="EMBL" id="REGN01006095">
    <property type="protein sequence ID" value="RNA10929.1"/>
    <property type="molecule type" value="Genomic_DNA"/>
</dbReference>
<evidence type="ECO:0000313" key="2">
    <source>
        <dbReference type="Proteomes" id="UP000276133"/>
    </source>
</evidence>
<dbReference type="Proteomes" id="UP000276133">
    <property type="component" value="Unassembled WGS sequence"/>
</dbReference>
<accession>A0A3M7QI11</accession>
<proteinExistence type="predicted"/>
<sequence length="70" mass="8118">MVGDKWHSINGGDKYGSVFYLKTGGPCFTSIINTNPIRSLYSCLSEKKFNKLFKIACQLIYHWYKRYSIS</sequence>
<evidence type="ECO:0000313" key="1">
    <source>
        <dbReference type="EMBL" id="RNA10929.1"/>
    </source>
</evidence>
<organism evidence="1 2">
    <name type="scientific">Brachionus plicatilis</name>
    <name type="common">Marine rotifer</name>
    <name type="synonym">Brachionus muelleri</name>
    <dbReference type="NCBI Taxonomy" id="10195"/>
    <lineage>
        <taxon>Eukaryota</taxon>
        <taxon>Metazoa</taxon>
        <taxon>Spiralia</taxon>
        <taxon>Gnathifera</taxon>
        <taxon>Rotifera</taxon>
        <taxon>Eurotatoria</taxon>
        <taxon>Monogononta</taxon>
        <taxon>Pseudotrocha</taxon>
        <taxon>Ploima</taxon>
        <taxon>Brachionidae</taxon>
        <taxon>Brachionus</taxon>
    </lineage>
</organism>
<reference evidence="1 2" key="1">
    <citation type="journal article" date="2018" name="Sci. Rep.">
        <title>Genomic signatures of local adaptation to the degree of environmental predictability in rotifers.</title>
        <authorList>
            <person name="Franch-Gras L."/>
            <person name="Hahn C."/>
            <person name="Garcia-Roger E.M."/>
            <person name="Carmona M.J."/>
            <person name="Serra M."/>
            <person name="Gomez A."/>
        </authorList>
    </citation>
    <scope>NUCLEOTIDE SEQUENCE [LARGE SCALE GENOMIC DNA]</scope>
    <source>
        <strain evidence="1">HYR1</strain>
    </source>
</reference>
<keyword evidence="2" id="KW-1185">Reference proteome</keyword>
<gene>
    <name evidence="1" type="ORF">BpHYR1_043341</name>
</gene>
<comment type="caution">
    <text evidence="1">The sequence shown here is derived from an EMBL/GenBank/DDBJ whole genome shotgun (WGS) entry which is preliminary data.</text>
</comment>
<protein>
    <submittedName>
        <fullName evidence="1">Uncharacterized protein</fullName>
    </submittedName>
</protein>